<accession>A0AAP2CM85</accession>
<protein>
    <submittedName>
        <fullName evidence="7">Thioredoxin domain-containing protein</fullName>
    </submittedName>
</protein>
<evidence type="ECO:0000256" key="4">
    <source>
        <dbReference type="ARBA" id="ARBA00023284"/>
    </source>
</evidence>
<keyword evidence="3" id="KW-1015">Disulfide bond</keyword>
<proteinExistence type="predicted"/>
<dbReference type="Gene3D" id="3.40.30.10">
    <property type="entry name" value="Glutaredoxin"/>
    <property type="match status" value="1"/>
</dbReference>
<evidence type="ECO:0000256" key="2">
    <source>
        <dbReference type="ARBA" id="ARBA00023002"/>
    </source>
</evidence>
<dbReference type="Pfam" id="PF18312">
    <property type="entry name" value="ScsC_N"/>
    <property type="match status" value="1"/>
</dbReference>
<feature type="domain" description="Thioredoxin" evidence="6">
    <location>
        <begin position="69"/>
        <end position="249"/>
    </location>
</feature>
<dbReference type="PROSITE" id="PS51352">
    <property type="entry name" value="THIOREDOXIN_2"/>
    <property type="match status" value="1"/>
</dbReference>
<evidence type="ECO:0000259" key="6">
    <source>
        <dbReference type="PROSITE" id="PS51352"/>
    </source>
</evidence>
<dbReference type="SUPFAM" id="SSF52833">
    <property type="entry name" value="Thioredoxin-like"/>
    <property type="match status" value="1"/>
</dbReference>
<keyword evidence="4" id="KW-0676">Redox-active center</keyword>
<keyword evidence="1 5" id="KW-0732">Signal</keyword>
<keyword evidence="2" id="KW-0560">Oxidoreductase</keyword>
<dbReference type="EMBL" id="JADQAZ010000001">
    <property type="protein sequence ID" value="MBT0956423.1"/>
    <property type="molecule type" value="Genomic_DNA"/>
</dbReference>
<evidence type="ECO:0000313" key="8">
    <source>
        <dbReference type="Proteomes" id="UP001315686"/>
    </source>
</evidence>
<dbReference type="AlphaFoldDB" id="A0AAP2CM85"/>
<dbReference type="CDD" id="cd03023">
    <property type="entry name" value="DsbA_Com1_like"/>
    <property type="match status" value="1"/>
</dbReference>
<dbReference type="InterPro" id="IPR041205">
    <property type="entry name" value="ScsC_N"/>
</dbReference>
<evidence type="ECO:0000256" key="1">
    <source>
        <dbReference type="ARBA" id="ARBA00022729"/>
    </source>
</evidence>
<dbReference type="PANTHER" id="PTHR13887:SF14">
    <property type="entry name" value="DISULFIDE BOND FORMATION PROTEIN D"/>
    <property type="match status" value="1"/>
</dbReference>
<sequence length="250" mass="27053">MNRITAATLAGAMALLPLSAQSSDLTELDAAERQAFRAEVRAYLLENPEVLMEAIAVLEQRETAQQANADVALIAANQAAIFEDGYSHVKGNPEGDITIVEFVDYRCGYCRRAFPEVNELIKGDGNIRLITKEFPILGEESTLASRFAIAAQQQAGEEAYGKLHDEMMTFRGNFTEASLSDLAASLDIDPAPVLASMNSPEVDAVIAENRALAQNLGISGTPTFVLPNRFLRGYLPLQGMMQAVAESRAN</sequence>
<keyword evidence="8" id="KW-1185">Reference proteome</keyword>
<dbReference type="Pfam" id="PF01323">
    <property type="entry name" value="DSBA"/>
    <property type="match status" value="1"/>
</dbReference>
<dbReference type="Proteomes" id="UP001315686">
    <property type="component" value="Unassembled WGS sequence"/>
</dbReference>
<reference evidence="7 8" key="1">
    <citation type="journal article" date="2021" name="Arch. Microbiol.">
        <title>Harenicola maris gen. nov., sp. nov. isolated from the Sea of Japan shallow sediments.</title>
        <authorList>
            <person name="Romanenko L.A."/>
            <person name="Kurilenko V.V."/>
            <person name="Chernysheva N.Y."/>
            <person name="Tekutyeva L.A."/>
            <person name="Velansky P.V."/>
            <person name="Svetashev V.I."/>
            <person name="Isaeva M.P."/>
        </authorList>
    </citation>
    <scope>NUCLEOTIDE SEQUENCE [LARGE SCALE GENOMIC DNA]</scope>
    <source>
        <strain evidence="7 8">KMM 3653</strain>
    </source>
</reference>
<dbReference type="InterPro" id="IPR013766">
    <property type="entry name" value="Thioredoxin_domain"/>
</dbReference>
<dbReference type="PANTHER" id="PTHR13887">
    <property type="entry name" value="GLUTATHIONE S-TRANSFERASE KAPPA"/>
    <property type="match status" value="1"/>
</dbReference>
<dbReference type="InterPro" id="IPR036249">
    <property type="entry name" value="Thioredoxin-like_sf"/>
</dbReference>
<gene>
    <name evidence="7" type="ORF">IV417_03420</name>
</gene>
<feature type="chain" id="PRO_5042926757" evidence="5">
    <location>
        <begin position="23"/>
        <end position="250"/>
    </location>
</feature>
<evidence type="ECO:0000256" key="5">
    <source>
        <dbReference type="SAM" id="SignalP"/>
    </source>
</evidence>
<organism evidence="7 8">
    <name type="scientific">Harenicola maris</name>
    <dbReference type="NCBI Taxonomy" id="2841044"/>
    <lineage>
        <taxon>Bacteria</taxon>
        <taxon>Pseudomonadati</taxon>
        <taxon>Pseudomonadota</taxon>
        <taxon>Alphaproteobacteria</taxon>
        <taxon>Rhodobacterales</taxon>
        <taxon>Paracoccaceae</taxon>
        <taxon>Harenicola</taxon>
    </lineage>
</organism>
<dbReference type="GO" id="GO:0016491">
    <property type="term" value="F:oxidoreductase activity"/>
    <property type="evidence" value="ECO:0007669"/>
    <property type="project" value="UniProtKB-KW"/>
</dbReference>
<feature type="signal peptide" evidence="5">
    <location>
        <begin position="1"/>
        <end position="22"/>
    </location>
</feature>
<dbReference type="RefSeq" id="WP_327792627.1">
    <property type="nucleotide sequence ID" value="NZ_JADQAZ010000001.1"/>
</dbReference>
<name>A0AAP2CM85_9RHOB</name>
<evidence type="ECO:0000256" key="3">
    <source>
        <dbReference type="ARBA" id="ARBA00023157"/>
    </source>
</evidence>
<evidence type="ECO:0000313" key="7">
    <source>
        <dbReference type="EMBL" id="MBT0956423.1"/>
    </source>
</evidence>
<dbReference type="InterPro" id="IPR001853">
    <property type="entry name" value="DSBA-like_thioredoxin_dom"/>
</dbReference>
<comment type="caution">
    <text evidence="7">The sequence shown here is derived from an EMBL/GenBank/DDBJ whole genome shotgun (WGS) entry which is preliminary data.</text>
</comment>